<evidence type="ECO:0000256" key="4">
    <source>
        <dbReference type="PIRNR" id="PIRNR036492"/>
    </source>
</evidence>
<dbReference type="InterPro" id="IPR016161">
    <property type="entry name" value="Ald_DH/histidinol_DH"/>
</dbReference>
<sequence length="476" mass="51187">MAQDQQRLTAVFQAQKQAVLRDGPPDAAVRIDRLTRGIDLLVEHQDALCDAMRADFGARAPEASRLTDIAASVSALKFARSNVRRWMRPERVSPTPGLLGLLGARARVEIQPKGVVGIMAPWNFPVFLVFAPLASVLAAGNRALIKPSELTARTSALMQDLIAHAFSPEEVAVVTGDATVGQAFSALAFDHLIFTGGGQVGRSVMAAAAQSLTPVTLELGGKCPAILSRTADLPVAAARIMNGKTLNAGQICLAPDYVLAPVEALDAFAGHAAAAAAAYFPTIEANPDYACVIADRHVARLKAYVEDARSKGARIIEVRPEGETVPPDSRKIAPTLILGATEQMTVMQEEIFGPLLPIMTYDRVEDAVDYVNDRDHPLALYWFGEDASERDLVLGRTRSGGVTVNDVIFHVAQERLPFGGVGPSGFGSYHGRDGFMAFSHRRAVFQQIAKDIGPLKDLRPPFGPAIRKYLNGQIRR</sequence>
<name>A0AAJ5X1W3_9CAUL</name>
<dbReference type="Pfam" id="PF00171">
    <property type="entry name" value="Aldedh"/>
    <property type="match status" value="1"/>
</dbReference>
<dbReference type="InterPro" id="IPR016163">
    <property type="entry name" value="Ald_DH_C"/>
</dbReference>
<evidence type="ECO:0000256" key="5">
    <source>
        <dbReference type="PIRSR" id="PIRSR036492-1"/>
    </source>
</evidence>
<evidence type="ECO:0000256" key="2">
    <source>
        <dbReference type="ARBA" id="ARBA00023002"/>
    </source>
</evidence>
<proteinExistence type="inferred from homology"/>
<protein>
    <recommendedName>
        <fullName evidence="4">Aldehyde dehydrogenase</fullName>
    </recommendedName>
</protein>
<feature type="active site" evidence="5">
    <location>
        <position position="218"/>
    </location>
</feature>
<evidence type="ECO:0000256" key="1">
    <source>
        <dbReference type="ARBA" id="ARBA00009986"/>
    </source>
</evidence>
<dbReference type="PANTHER" id="PTHR43570:SF20">
    <property type="entry name" value="ALDEHYDE DEHYDROGENASE ALDX-RELATED"/>
    <property type="match status" value="1"/>
</dbReference>
<dbReference type="AlphaFoldDB" id="A0AAJ5X1W3"/>
<dbReference type="GO" id="GO:0005737">
    <property type="term" value="C:cytoplasm"/>
    <property type="evidence" value="ECO:0007669"/>
    <property type="project" value="TreeGrafter"/>
</dbReference>
<evidence type="ECO:0000313" key="8">
    <source>
        <dbReference type="Proteomes" id="UP001213664"/>
    </source>
</evidence>
<evidence type="ECO:0000259" key="6">
    <source>
        <dbReference type="Pfam" id="PF00171"/>
    </source>
</evidence>
<comment type="similarity">
    <text evidence="1 4">Belongs to the aldehyde dehydrogenase family.</text>
</comment>
<organism evidence="7 8">
    <name type="scientific">Candidatus Brevundimonas colombiensis</name>
    <dbReference type="NCBI Taxonomy" id="3121376"/>
    <lineage>
        <taxon>Bacteria</taxon>
        <taxon>Pseudomonadati</taxon>
        <taxon>Pseudomonadota</taxon>
        <taxon>Alphaproteobacteria</taxon>
        <taxon>Caulobacterales</taxon>
        <taxon>Caulobacteraceae</taxon>
        <taxon>Brevundimonas</taxon>
    </lineage>
</organism>
<dbReference type="Gene3D" id="3.40.605.10">
    <property type="entry name" value="Aldehyde Dehydrogenase, Chain A, domain 1"/>
    <property type="match status" value="1"/>
</dbReference>
<dbReference type="CDD" id="cd07133">
    <property type="entry name" value="ALDH_CALDH_CalB"/>
    <property type="match status" value="1"/>
</dbReference>
<dbReference type="PIRSF" id="PIRSF036492">
    <property type="entry name" value="ALDH"/>
    <property type="match status" value="1"/>
</dbReference>
<dbReference type="GO" id="GO:0006081">
    <property type="term" value="P:aldehyde metabolic process"/>
    <property type="evidence" value="ECO:0007669"/>
    <property type="project" value="InterPro"/>
</dbReference>
<reference evidence="7" key="1">
    <citation type="submission" date="2023-03" db="EMBL/GenBank/DDBJ databases">
        <title>Andean soil-derived lignocellulolytic bacterial consortium as a source of novel taxa and putative plastic-active enzymes.</title>
        <authorList>
            <person name="Diaz-Garcia L."/>
            <person name="Chuvochina M."/>
            <person name="Feuerriegel G."/>
            <person name="Bunk B."/>
            <person name="Sproer C."/>
            <person name="Streit W.R."/>
            <person name="Rodriguez L.M."/>
            <person name="Overmann J."/>
            <person name="Jimenez D.J."/>
        </authorList>
    </citation>
    <scope>NUCLEOTIDE SEQUENCE</scope>
    <source>
        <strain evidence="7">MAG 833</strain>
    </source>
</reference>
<dbReference type="EMBL" id="CP119326">
    <property type="protein sequence ID" value="WEK40688.1"/>
    <property type="molecule type" value="Genomic_DNA"/>
</dbReference>
<keyword evidence="2 4" id="KW-0560">Oxidoreductase</keyword>
<evidence type="ECO:0000313" key="7">
    <source>
        <dbReference type="EMBL" id="WEK40688.1"/>
    </source>
</evidence>
<feature type="active site" evidence="5">
    <location>
        <position position="252"/>
    </location>
</feature>
<gene>
    <name evidence="7" type="ORF">P0Y50_03500</name>
</gene>
<keyword evidence="3" id="KW-0520">NAD</keyword>
<accession>A0AAJ5X1W3</accession>
<dbReference type="InterPro" id="IPR015590">
    <property type="entry name" value="Aldehyde_DH_dom"/>
</dbReference>
<dbReference type="SUPFAM" id="SSF53720">
    <property type="entry name" value="ALDH-like"/>
    <property type="match status" value="1"/>
</dbReference>
<dbReference type="InterPro" id="IPR012394">
    <property type="entry name" value="Aldehyde_DH_NAD(P)"/>
</dbReference>
<feature type="domain" description="Aldehyde dehydrogenase" evidence="6">
    <location>
        <begin position="26"/>
        <end position="443"/>
    </location>
</feature>
<dbReference type="Gene3D" id="3.40.309.10">
    <property type="entry name" value="Aldehyde Dehydrogenase, Chain A, domain 2"/>
    <property type="match status" value="1"/>
</dbReference>
<dbReference type="InterPro" id="IPR016162">
    <property type="entry name" value="Ald_DH_N"/>
</dbReference>
<dbReference type="Proteomes" id="UP001213664">
    <property type="component" value="Chromosome"/>
</dbReference>
<dbReference type="PANTHER" id="PTHR43570">
    <property type="entry name" value="ALDEHYDE DEHYDROGENASE"/>
    <property type="match status" value="1"/>
</dbReference>
<dbReference type="GO" id="GO:0004029">
    <property type="term" value="F:aldehyde dehydrogenase (NAD+) activity"/>
    <property type="evidence" value="ECO:0007669"/>
    <property type="project" value="TreeGrafter"/>
</dbReference>
<evidence type="ECO:0000256" key="3">
    <source>
        <dbReference type="ARBA" id="ARBA00023027"/>
    </source>
</evidence>